<feature type="transmembrane region" description="Helical" evidence="1">
    <location>
        <begin position="75"/>
        <end position="96"/>
    </location>
</feature>
<comment type="caution">
    <text evidence="2">The sequence shown here is derived from an EMBL/GenBank/DDBJ whole genome shotgun (WGS) entry which is preliminary data.</text>
</comment>
<dbReference type="EMBL" id="QRIN01000037">
    <property type="protein sequence ID" value="RHG64976.1"/>
    <property type="molecule type" value="Genomic_DNA"/>
</dbReference>
<dbReference type="AlphaFoldDB" id="A0A3R6G4U5"/>
<dbReference type="Proteomes" id="UP000286501">
    <property type="component" value="Unassembled WGS sequence"/>
</dbReference>
<accession>A0A3R6G4U5</accession>
<reference evidence="2 3" key="1">
    <citation type="submission" date="2018-08" db="EMBL/GenBank/DDBJ databases">
        <title>A genome reference for cultivated species of the human gut microbiota.</title>
        <authorList>
            <person name="Zou Y."/>
            <person name="Xue W."/>
            <person name="Luo G."/>
        </authorList>
    </citation>
    <scope>NUCLEOTIDE SEQUENCE [LARGE SCALE GENOMIC DNA]</scope>
    <source>
        <strain evidence="2 3">AM22-1</strain>
    </source>
</reference>
<sequence>MYLCNENLTKYAVFNAETPLFVKFKIEYCNMVSKLSKEHDRRSGLSHYLYGVSNLFISGTGIGGLSPMITGDEMGVNNILCLVLGAIAAFVFAYSANRVMKYNDK</sequence>
<keyword evidence="1" id="KW-0812">Transmembrane</keyword>
<name>A0A3R6G4U5_9BACT</name>
<keyword evidence="1" id="KW-1133">Transmembrane helix</keyword>
<protein>
    <submittedName>
        <fullName evidence="2">Uncharacterized protein</fullName>
    </submittedName>
</protein>
<evidence type="ECO:0000313" key="3">
    <source>
        <dbReference type="Proteomes" id="UP000286501"/>
    </source>
</evidence>
<evidence type="ECO:0000313" key="2">
    <source>
        <dbReference type="EMBL" id="RHG64976.1"/>
    </source>
</evidence>
<keyword evidence="1" id="KW-0472">Membrane</keyword>
<proteinExistence type="predicted"/>
<gene>
    <name evidence="2" type="ORF">DW250_09470</name>
</gene>
<organism evidence="2 3">
    <name type="scientific">Segatella copri</name>
    <dbReference type="NCBI Taxonomy" id="165179"/>
    <lineage>
        <taxon>Bacteria</taxon>
        <taxon>Pseudomonadati</taxon>
        <taxon>Bacteroidota</taxon>
        <taxon>Bacteroidia</taxon>
        <taxon>Bacteroidales</taxon>
        <taxon>Prevotellaceae</taxon>
        <taxon>Segatella</taxon>
    </lineage>
</organism>
<feature type="transmembrane region" description="Helical" evidence="1">
    <location>
        <begin position="48"/>
        <end position="69"/>
    </location>
</feature>
<evidence type="ECO:0000256" key="1">
    <source>
        <dbReference type="SAM" id="Phobius"/>
    </source>
</evidence>